<feature type="compositionally biased region" description="Basic and acidic residues" evidence="1">
    <location>
        <begin position="164"/>
        <end position="178"/>
    </location>
</feature>
<keyword evidence="5" id="KW-1185">Reference proteome</keyword>
<dbReference type="RefSeq" id="WP_184941364.1">
    <property type="nucleotide sequence ID" value="NZ_BAAAWZ010000004.1"/>
</dbReference>
<proteinExistence type="predicted"/>
<gene>
    <name evidence="4" type="ORF">FHS22_002585</name>
</gene>
<name>A0A841D796_PLAVE</name>
<feature type="transmembrane region" description="Helical" evidence="2">
    <location>
        <begin position="247"/>
        <end position="267"/>
    </location>
</feature>
<evidence type="ECO:0000256" key="2">
    <source>
        <dbReference type="SAM" id="Phobius"/>
    </source>
</evidence>
<protein>
    <submittedName>
        <fullName evidence="4">Uncharacterized protein</fullName>
    </submittedName>
</protein>
<dbReference type="EMBL" id="JACHJJ010000007">
    <property type="protein sequence ID" value="MBB5963306.1"/>
    <property type="molecule type" value="Genomic_DNA"/>
</dbReference>
<accession>A0A841D796</accession>
<evidence type="ECO:0000256" key="1">
    <source>
        <dbReference type="SAM" id="MobiDB-lite"/>
    </source>
</evidence>
<feature type="signal peptide" evidence="3">
    <location>
        <begin position="1"/>
        <end position="22"/>
    </location>
</feature>
<feature type="region of interest" description="Disordered" evidence="1">
    <location>
        <begin position="135"/>
        <end position="210"/>
    </location>
</feature>
<feature type="region of interest" description="Disordered" evidence="1">
    <location>
        <begin position="67"/>
        <end position="117"/>
    </location>
</feature>
<sequence>MRSAISAGALALALGGGIPMIAGVPADSARQPDCGSGGGLLGGLTGGICQVVDTATDVVDGLTGDALDPVTDGLDGTAETLNDTAGGGSEERPEPKATASAGPGAAEGSGGEPAEEKGLLPKVLGDTCLPLVASASCDDSGSAPPPEQEGRPDSSSESGSTRTGKAEKEERKEEEKEAVPPSPAASHRPEPRTHTTEVSDPVLPEPPVIDIESPRLDPLLPGPLIQEFQQRLPSRQTVTPTRRSDPLGTILTTALLAAAILAIRMMYGKRAAEKSIPFEPLRAGRHRVA</sequence>
<organism evidence="4 5">
    <name type="scientific">Planomonospora venezuelensis</name>
    <dbReference type="NCBI Taxonomy" id="1999"/>
    <lineage>
        <taxon>Bacteria</taxon>
        <taxon>Bacillati</taxon>
        <taxon>Actinomycetota</taxon>
        <taxon>Actinomycetes</taxon>
        <taxon>Streptosporangiales</taxon>
        <taxon>Streptosporangiaceae</taxon>
        <taxon>Planomonospora</taxon>
    </lineage>
</organism>
<keyword evidence="3" id="KW-0732">Signal</keyword>
<feature type="compositionally biased region" description="Basic and acidic residues" evidence="1">
    <location>
        <begin position="187"/>
        <end position="197"/>
    </location>
</feature>
<keyword evidence="2" id="KW-0812">Transmembrane</keyword>
<evidence type="ECO:0000256" key="3">
    <source>
        <dbReference type="SAM" id="SignalP"/>
    </source>
</evidence>
<dbReference type="AlphaFoldDB" id="A0A841D796"/>
<dbReference type="Proteomes" id="UP000562352">
    <property type="component" value="Unassembled WGS sequence"/>
</dbReference>
<keyword evidence="2" id="KW-1133">Transmembrane helix</keyword>
<evidence type="ECO:0000313" key="4">
    <source>
        <dbReference type="EMBL" id="MBB5963306.1"/>
    </source>
</evidence>
<reference evidence="4 5" key="1">
    <citation type="submission" date="2020-08" db="EMBL/GenBank/DDBJ databases">
        <title>Genomic Encyclopedia of Type Strains, Phase III (KMG-III): the genomes of soil and plant-associated and newly described type strains.</title>
        <authorList>
            <person name="Whitman W."/>
        </authorList>
    </citation>
    <scope>NUCLEOTIDE SEQUENCE [LARGE SCALE GENOMIC DNA]</scope>
    <source>
        <strain evidence="4 5">CECT 3303</strain>
    </source>
</reference>
<comment type="caution">
    <text evidence="4">The sequence shown here is derived from an EMBL/GenBank/DDBJ whole genome shotgun (WGS) entry which is preliminary data.</text>
</comment>
<keyword evidence="2" id="KW-0472">Membrane</keyword>
<feature type="chain" id="PRO_5039608519" evidence="3">
    <location>
        <begin position="23"/>
        <end position="289"/>
    </location>
</feature>
<evidence type="ECO:0000313" key="5">
    <source>
        <dbReference type="Proteomes" id="UP000562352"/>
    </source>
</evidence>